<evidence type="ECO:0000256" key="1">
    <source>
        <dbReference type="ARBA" id="ARBA00002197"/>
    </source>
</evidence>
<evidence type="ECO:0000256" key="11">
    <source>
        <dbReference type="HAMAP-Rule" id="MF_00230"/>
    </source>
</evidence>
<evidence type="ECO:0000256" key="2">
    <source>
        <dbReference type="ARBA" id="ARBA00005049"/>
    </source>
</evidence>
<dbReference type="Gene3D" id="1.10.1610.10">
    <property type="match status" value="1"/>
</dbReference>
<sequence>MILLKETIKRIGELDSKAMEKAKERVDNLIKPPGSLGRLEEIVIQLAGITGEIYPKVDKKAVIVMAADHGVFEEGVVVFPQEVTEIQTKNMARGVTGVCALAKYVGADVVPVDIGVKVDINEPGVINKKVKYGTDNMAKGPAMSREEAIRALEVGIEVAEEQIKKGKNILATGEMGICNTTPSAAIVSVIGGYDPFEVTGIGANFPVDKLKYKAGVVKRAIEVNSPNPKDGIDVLAKVGGLEIAGMAGVMLAGAANRIPVVVDGFISSAAALIACTIEPKTKNFLIPSHASKEKGAIYASELLGLKPMLYMDMRLGEGTGAVLALSLIESATYMNNEMITFAEAGISV</sequence>
<evidence type="ECO:0000313" key="13">
    <source>
        <dbReference type="Proteomes" id="UP000184082"/>
    </source>
</evidence>
<dbReference type="UniPathway" id="UPA00061">
    <property type="reaction ID" value="UER00516"/>
</dbReference>
<dbReference type="RefSeq" id="WP_072966989.1">
    <property type="nucleotide sequence ID" value="NZ_FRAJ01000010.1"/>
</dbReference>
<dbReference type="InterPro" id="IPR017846">
    <property type="entry name" value="Nict_dMeBzImd_PRibTrfase_bact"/>
</dbReference>
<protein>
    <recommendedName>
        <fullName evidence="5 11">Nicotinate-nucleotide--dimethylbenzimidazole phosphoribosyltransferase</fullName>
        <shortName evidence="11">NN:DBI PRT</shortName>
        <ecNumber evidence="4 11">2.4.2.21</ecNumber>
    </recommendedName>
    <alternativeName>
        <fullName evidence="9 11">N(1)-alpha-phosphoribosyltransferase</fullName>
    </alternativeName>
</protein>
<keyword evidence="8 11" id="KW-0808">Transferase</keyword>
<evidence type="ECO:0000256" key="6">
    <source>
        <dbReference type="ARBA" id="ARBA00022573"/>
    </source>
</evidence>
<keyword evidence="7 11" id="KW-0328">Glycosyltransferase</keyword>
<comment type="similarity">
    <text evidence="3 11">Belongs to the CobT family.</text>
</comment>
<accession>A0A1M6Q7J2</accession>
<dbReference type="PANTHER" id="PTHR43463">
    <property type="entry name" value="NICOTINATE-NUCLEOTIDE--DIMETHYLBENZIMIDAZOLE PHOSPHORIBOSYLTRANSFERASE"/>
    <property type="match status" value="1"/>
</dbReference>
<dbReference type="HAMAP" id="MF_00230">
    <property type="entry name" value="CobT"/>
    <property type="match status" value="1"/>
</dbReference>
<dbReference type="SUPFAM" id="SSF52733">
    <property type="entry name" value="Nicotinate mononucleotide:5,6-dimethylbenzimidazole phosphoribosyltransferase (CobT)"/>
    <property type="match status" value="1"/>
</dbReference>
<proteinExistence type="inferred from homology"/>
<organism evidence="12 13">
    <name type="scientific">Caminicella sporogenes DSM 14501</name>
    <dbReference type="NCBI Taxonomy" id="1121266"/>
    <lineage>
        <taxon>Bacteria</taxon>
        <taxon>Bacillati</taxon>
        <taxon>Bacillota</taxon>
        <taxon>Clostridia</taxon>
        <taxon>Peptostreptococcales</taxon>
        <taxon>Caminicellaceae</taxon>
        <taxon>Caminicella</taxon>
    </lineage>
</organism>
<dbReference type="Gene3D" id="3.40.50.10210">
    <property type="match status" value="1"/>
</dbReference>
<evidence type="ECO:0000313" key="12">
    <source>
        <dbReference type="EMBL" id="SHK16077.1"/>
    </source>
</evidence>
<feature type="active site" description="Proton acceptor" evidence="11">
    <location>
        <position position="317"/>
    </location>
</feature>
<dbReference type="EMBL" id="FRAJ01000010">
    <property type="protein sequence ID" value="SHK16077.1"/>
    <property type="molecule type" value="Genomic_DNA"/>
</dbReference>
<dbReference type="PANTHER" id="PTHR43463:SF1">
    <property type="entry name" value="NICOTINATE-NUCLEOTIDE--DIMETHYLBENZIMIDAZOLE PHOSPHORIBOSYLTRANSFERASE"/>
    <property type="match status" value="1"/>
</dbReference>
<dbReference type="AlphaFoldDB" id="A0A1M6Q7J2"/>
<dbReference type="GO" id="GO:0008939">
    <property type="term" value="F:nicotinate-nucleotide-dimethylbenzimidazole phosphoribosyltransferase activity"/>
    <property type="evidence" value="ECO:0007669"/>
    <property type="project" value="UniProtKB-UniRule"/>
</dbReference>
<dbReference type="FunFam" id="3.40.50.10210:FF:000001">
    <property type="entry name" value="Nicotinate-nucleotide--dimethylbenzimidazole phosphoribosyltransferase"/>
    <property type="match status" value="1"/>
</dbReference>
<dbReference type="InterPro" id="IPR003200">
    <property type="entry name" value="Nict_dMeBzImd_PRibTrfase"/>
</dbReference>
<dbReference type="Proteomes" id="UP000184082">
    <property type="component" value="Unassembled WGS sequence"/>
</dbReference>
<dbReference type="EC" id="2.4.2.21" evidence="4 11"/>
<dbReference type="GO" id="GO:0009236">
    <property type="term" value="P:cobalamin biosynthetic process"/>
    <property type="evidence" value="ECO:0007669"/>
    <property type="project" value="UniProtKB-UniRule"/>
</dbReference>
<keyword evidence="6 11" id="KW-0169">Cobalamin biosynthesis</keyword>
<dbReference type="InterPro" id="IPR023195">
    <property type="entry name" value="Nict_dMeBzImd_PRibTrfase_N"/>
</dbReference>
<evidence type="ECO:0000256" key="7">
    <source>
        <dbReference type="ARBA" id="ARBA00022676"/>
    </source>
</evidence>
<evidence type="ECO:0000256" key="3">
    <source>
        <dbReference type="ARBA" id="ARBA00007110"/>
    </source>
</evidence>
<dbReference type="STRING" id="1121266.SAMN02745883_01420"/>
<evidence type="ECO:0000256" key="4">
    <source>
        <dbReference type="ARBA" id="ARBA00011991"/>
    </source>
</evidence>
<comment type="function">
    <text evidence="1 11">Catalyzes the synthesis of alpha-ribazole-5'-phosphate from nicotinate mononucleotide (NAMN) and 5,6-dimethylbenzimidazole (DMB).</text>
</comment>
<dbReference type="InterPro" id="IPR036087">
    <property type="entry name" value="Nict_dMeBzImd_PRibTrfase_sf"/>
</dbReference>
<evidence type="ECO:0000256" key="9">
    <source>
        <dbReference type="ARBA" id="ARBA00030686"/>
    </source>
</evidence>
<evidence type="ECO:0000256" key="10">
    <source>
        <dbReference type="ARBA" id="ARBA00047340"/>
    </source>
</evidence>
<gene>
    <name evidence="11" type="primary">cobT</name>
    <name evidence="12" type="ORF">SAMN02745883_01420</name>
</gene>
<comment type="pathway">
    <text evidence="2 11">Nucleoside biosynthesis; alpha-ribazole biosynthesis; alpha-ribazole from 5,6-dimethylbenzimidazole: step 1/2.</text>
</comment>
<evidence type="ECO:0000256" key="5">
    <source>
        <dbReference type="ARBA" id="ARBA00015486"/>
    </source>
</evidence>
<evidence type="ECO:0000256" key="8">
    <source>
        <dbReference type="ARBA" id="ARBA00022679"/>
    </source>
</evidence>
<name>A0A1M6Q7J2_9FIRM</name>
<comment type="catalytic activity">
    <reaction evidence="10 11">
        <text>5,6-dimethylbenzimidazole + nicotinate beta-D-ribonucleotide = alpha-ribazole 5'-phosphate + nicotinate + H(+)</text>
        <dbReference type="Rhea" id="RHEA:11196"/>
        <dbReference type="ChEBI" id="CHEBI:15378"/>
        <dbReference type="ChEBI" id="CHEBI:15890"/>
        <dbReference type="ChEBI" id="CHEBI:32544"/>
        <dbReference type="ChEBI" id="CHEBI:57502"/>
        <dbReference type="ChEBI" id="CHEBI:57918"/>
        <dbReference type="EC" id="2.4.2.21"/>
    </reaction>
</comment>
<dbReference type="CDD" id="cd02439">
    <property type="entry name" value="DMB-PRT_CobT"/>
    <property type="match status" value="1"/>
</dbReference>
<dbReference type="NCBIfam" id="NF000996">
    <property type="entry name" value="PRK00105.1"/>
    <property type="match status" value="1"/>
</dbReference>
<dbReference type="Pfam" id="PF02277">
    <property type="entry name" value="DBI_PRT"/>
    <property type="match status" value="1"/>
</dbReference>
<keyword evidence="13" id="KW-1185">Reference proteome</keyword>
<dbReference type="NCBIfam" id="TIGR03160">
    <property type="entry name" value="cobT_DBIPRT"/>
    <property type="match status" value="1"/>
</dbReference>
<reference evidence="12 13" key="1">
    <citation type="submission" date="2016-11" db="EMBL/GenBank/DDBJ databases">
        <authorList>
            <person name="Jaros S."/>
            <person name="Januszkiewicz K."/>
            <person name="Wedrychowicz H."/>
        </authorList>
    </citation>
    <scope>NUCLEOTIDE SEQUENCE [LARGE SCALE GENOMIC DNA]</scope>
    <source>
        <strain evidence="12 13">DSM 14501</strain>
    </source>
</reference>